<dbReference type="EMBL" id="SRLO01007468">
    <property type="protein sequence ID" value="TNN27974.1"/>
    <property type="molecule type" value="Genomic_DNA"/>
</dbReference>
<feature type="region of interest" description="Disordered" evidence="1">
    <location>
        <begin position="1"/>
        <end position="135"/>
    </location>
</feature>
<evidence type="ECO:0000313" key="3">
    <source>
        <dbReference type="Proteomes" id="UP000314294"/>
    </source>
</evidence>
<organism evidence="2 3">
    <name type="scientific">Liparis tanakae</name>
    <name type="common">Tanaka's snailfish</name>
    <dbReference type="NCBI Taxonomy" id="230148"/>
    <lineage>
        <taxon>Eukaryota</taxon>
        <taxon>Metazoa</taxon>
        <taxon>Chordata</taxon>
        <taxon>Craniata</taxon>
        <taxon>Vertebrata</taxon>
        <taxon>Euteleostomi</taxon>
        <taxon>Actinopterygii</taxon>
        <taxon>Neopterygii</taxon>
        <taxon>Teleostei</taxon>
        <taxon>Neoteleostei</taxon>
        <taxon>Acanthomorphata</taxon>
        <taxon>Eupercaria</taxon>
        <taxon>Perciformes</taxon>
        <taxon>Cottioidei</taxon>
        <taxon>Cottales</taxon>
        <taxon>Liparidae</taxon>
        <taxon>Liparis</taxon>
    </lineage>
</organism>
<reference evidence="2 3" key="1">
    <citation type="submission" date="2019-03" db="EMBL/GenBank/DDBJ databases">
        <title>First draft genome of Liparis tanakae, snailfish: a comprehensive survey of snailfish specific genes.</title>
        <authorList>
            <person name="Kim W."/>
            <person name="Song I."/>
            <person name="Jeong J.-H."/>
            <person name="Kim D."/>
            <person name="Kim S."/>
            <person name="Ryu S."/>
            <person name="Song J.Y."/>
            <person name="Lee S.K."/>
        </authorList>
    </citation>
    <scope>NUCLEOTIDE SEQUENCE [LARGE SCALE GENOMIC DNA]</scope>
    <source>
        <tissue evidence="2">Muscle</tissue>
    </source>
</reference>
<feature type="compositionally biased region" description="Pro residues" evidence="1">
    <location>
        <begin position="44"/>
        <end position="64"/>
    </location>
</feature>
<keyword evidence="3" id="KW-1185">Reference proteome</keyword>
<evidence type="ECO:0000313" key="2">
    <source>
        <dbReference type="EMBL" id="TNN27974.1"/>
    </source>
</evidence>
<feature type="compositionally biased region" description="Basic and acidic residues" evidence="1">
    <location>
        <begin position="125"/>
        <end position="135"/>
    </location>
</feature>
<comment type="caution">
    <text evidence="2">The sequence shown here is derived from an EMBL/GenBank/DDBJ whole genome shotgun (WGS) entry which is preliminary data.</text>
</comment>
<feature type="compositionally biased region" description="Pro residues" evidence="1">
    <location>
        <begin position="1"/>
        <end position="10"/>
    </location>
</feature>
<dbReference type="Proteomes" id="UP000314294">
    <property type="component" value="Unassembled WGS sequence"/>
</dbReference>
<proteinExistence type="predicted"/>
<feature type="compositionally biased region" description="Low complexity" evidence="1">
    <location>
        <begin position="65"/>
        <end position="86"/>
    </location>
</feature>
<accession>A0A4Z2EHM7</accession>
<dbReference type="AlphaFoldDB" id="A0A4Z2EHM7"/>
<name>A0A4Z2EHM7_9TELE</name>
<evidence type="ECO:0000256" key="1">
    <source>
        <dbReference type="SAM" id="MobiDB-lite"/>
    </source>
</evidence>
<protein>
    <submittedName>
        <fullName evidence="2">Uncharacterized protein</fullName>
    </submittedName>
</protein>
<gene>
    <name evidence="2" type="ORF">EYF80_061878</name>
</gene>
<sequence>MASSSPPPRAAPSIAAMVGMGNDAAGRTEEGGCVPTDRLSPSYHRPPPLTALRPPGPARPPSCAAPPSEGGRGRPAAAARPGGPERTVGRALPKESLRSPASTSSGEPSACGGGSPCCAVSVQEQEGRPAAEQEV</sequence>